<evidence type="ECO:0000313" key="3">
    <source>
        <dbReference type="Proteomes" id="UP001482520"/>
    </source>
</evidence>
<organism evidence="2 3">
    <name type="scientific">Nocardioides kribbensis</name>
    <dbReference type="NCBI Taxonomy" id="305517"/>
    <lineage>
        <taxon>Bacteria</taxon>
        <taxon>Bacillati</taxon>
        <taxon>Actinomycetota</taxon>
        <taxon>Actinomycetes</taxon>
        <taxon>Propionibacteriales</taxon>
        <taxon>Nocardioidaceae</taxon>
        <taxon>Nocardioides</taxon>
    </lineage>
</organism>
<accession>A0ABV1P2W5</accession>
<gene>
    <name evidence="2" type="ORF">V6R90_17490</name>
</gene>
<keyword evidence="3" id="KW-1185">Reference proteome</keyword>
<dbReference type="RefSeq" id="WP_349805424.1">
    <property type="nucleotide sequence ID" value="NZ_JBEGDP010000028.1"/>
</dbReference>
<protein>
    <recommendedName>
        <fullName evidence="1">PucR C-terminal helix-turn-helix domain-containing protein</fullName>
    </recommendedName>
</protein>
<comment type="caution">
    <text evidence="2">The sequence shown here is derived from an EMBL/GenBank/DDBJ whole genome shotgun (WGS) entry which is preliminary data.</text>
</comment>
<dbReference type="InterPro" id="IPR025736">
    <property type="entry name" value="PucR_C-HTH_dom"/>
</dbReference>
<dbReference type="EMBL" id="JBEGDP010000028">
    <property type="protein sequence ID" value="MEQ7849076.1"/>
    <property type="molecule type" value="Genomic_DNA"/>
</dbReference>
<evidence type="ECO:0000259" key="1">
    <source>
        <dbReference type="Pfam" id="PF13556"/>
    </source>
</evidence>
<proteinExistence type="predicted"/>
<feature type="domain" description="PucR C-terminal helix-turn-helix" evidence="1">
    <location>
        <begin position="280"/>
        <end position="324"/>
    </location>
</feature>
<dbReference type="Gene3D" id="1.10.10.2840">
    <property type="entry name" value="PucR C-terminal helix-turn-helix domain"/>
    <property type="match status" value="1"/>
</dbReference>
<name>A0ABV1P2W5_9ACTN</name>
<evidence type="ECO:0000313" key="2">
    <source>
        <dbReference type="EMBL" id="MEQ7849076.1"/>
    </source>
</evidence>
<dbReference type="InterPro" id="IPR042070">
    <property type="entry name" value="PucR_C-HTH_sf"/>
</dbReference>
<sequence length="338" mass="35991">MDALTRLVARIADVDQEAADALRALEGLDSPWTGVAGVDECLRTVASLAGSVVELHAPAHGLWLRASATRVDPIPVGAERHTSGPEHPLAPLEGGVGFLLRRGDHDDLLASVVMARAARILGPLLEQRRSEVAPADTVHASLAVAVDADAGPEDRRDALLRLRLRPETPVVLYAVPGPRPSLVEPPAWSQGGVSRVRPASELPIAWNEARMALRLTATGEADDPGERWVRAEEVGSGLLALAAGFVAGAMRSRDVVALDAVGAPDSPAGRALTAISETTTIRSAAERIPVHHSTLQRQVKGLERELGWSVTEPAGRLRLDLAFALRRLERNYGRPGLY</sequence>
<reference evidence="2 3" key="1">
    <citation type="submission" date="2024-02" db="EMBL/GenBank/DDBJ databases">
        <title>Full genome sequence of Nocardioides kribbensis.</title>
        <authorList>
            <person name="Poletto B.L."/>
            <person name="Silva G."/>
            <person name="Galante D."/>
            <person name="Campos K.R."/>
            <person name="Santos M.B.N."/>
            <person name="Sacchi C.T."/>
        </authorList>
    </citation>
    <scope>NUCLEOTIDE SEQUENCE [LARGE SCALE GENOMIC DNA]</scope>
    <source>
        <strain evidence="2 3">O4R</strain>
    </source>
</reference>
<dbReference type="Proteomes" id="UP001482520">
    <property type="component" value="Unassembled WGS sequence"/>
</dbReference>
<dbReference type="Pfam" id="PF13556">
    <property type="entry name" value="HTH_30"/>
    <property type="match status" value="1"/>
</dbReference>